<reference evidence="3 4" key="1">
    <citation type="journal article" date="2019" name="Int. J. Syst. Evol. Microbiol.">
        <title>The Global Catalogue of Microorganisms (GCM) 10K type strain sequencing project: providing services to taxonomists for standard genome sequencing and annotation.</title>
        <authorList>
            <consortium name="The Broad Institute Genomics Platform"/>
            <consortium name="The Broad Institute Genome Sequencing Center for Infectious Disease"/>
            <person name="Wu L."/>
            <person name="Ma J."/>
        </authorList>
    </citation>
    <scope>NUCLEOTIDE SEQUENCE [LARGE SCALE GENOMIC DNA]</scope>
    <source>
        <strain evidence="3 4">JCM 6307</strain>
    </source>
</reference>
<evidence type="ECO:0000256" key="2">
    <source>
        <dbReference type="SAM" id="Phobius"/>
    </source>
</evidence>
<feature type="compositionally biased region" description="Pro residues" evidence="1">
    <location>
        <begin position="187"/>
        <end position="215"/>
    </location>
</feature>
<protein>
    <recommendedName>
        <fullName evidence="5">Integral membrane protein</fullName>
    </recommendedName>
</protein>
<keyword evidence="4" id="KW-1185">Reference proteome</keyword>
<dbReference type="RefSeq" id="WP_344383569.1">
    <property type="nucleotide sequence ID" value="NZ_BAAATA010000014.1"/>
</dbReference>
<organism evidence="3 4">
    <name type="scientific">Streptomyces thermolineatus</name>
    <dbReference type="NCBI Taxonomy" id="44033"/>
    <lineage>
        <taxon>Bacteria</taxon>
        <taxon>Bacillati</taxon>
        <taxon>Actinomycetota</taxon>
        <taxon>Actinomycetes</taxon>
        <taxon>Kitasatosporales</taxon>
        <taxon>Streptomycetaceae</taxon>
        <taxon>Streptomyces</taxon>
    </lineage>
</organism>
<name>A0ABN3LUW0_9ACTN</name>
<feature type="transmembrane region" description="Helical" evidence="2">
    <location>
        <begin position="259"/>
        <end position="276"/>
    </location>
</feature>
<evidence type="ECO:0000313" key="3">
    <source>
        <dbReference type="EMBL" id="GAA2490742.1"/>
    </source>
</evidence>
<feature type="transmembrane region" description="Helical" evidence="2">
    <location>
        <begin position="117"/>
        <end position="134"/>
    </location>
</feature>
<keyword evidence="2" id="KW-0812">Transmembrane</keyword>
<evidence type="ECO:0000313" key="4">
    <source>
        <dbReference type="Proteomes" id="UP001501358"/>
    </source>
</evidence>
<feature type="transmembrane region" description="Helical" evidence="2">
    <location>
        <begin position="282"/>
        <end position="301"/>
    </location>
</feature>
<keyword evidence="2" id="KW-0472">Membrane</keyword>
<feature type="region of interest" description="Disordered" evidence="1">
    <location>
        <begin position="182"/>
        <end position="240"/>
    </location>
</feature>
<dbReference type="Proteomes" id="UP001501358">
    <property type="component" value="Unassembled WGS sequence"/>
</dbReference>
<sequence>MDGQRGPAAGRTSGTDAGEDDGTPLLPVSGAVLRGDPRLAESVRRIGAAHGVDYFDDAAVARTLEEHRRTVRKAQEGPVVWLGALVLAVGLVWLLWVGLGGAGRTGFAAPGAVAARFGPPTGLLLLGVAGTVVFHRRGMRALRHPVLVGYRQVLAAAKAHGVPLVYVPGWLIGSTGSTGTRSAVPLPDVPGPDVPGPDVPGPEVPGPEVPGPDGRPLPAGAPGHAAHAQSGAVPAAPPKPAEVAEYERLASGGGWHDEAGLLLFLAGAGAVGWAVLEHEPLGYAGVLLGAAGVWAWLAGAARGRRERRLREHAVAYVRQLWEAQRAGVTVPELSAPLLELLRKG</sequence>
<accession>A0ABN3LUW0</accession>
<dbReference type="EMBL" id="BAAATA010000014">
    <property type="protein sequence ID" value="GAA2490742.1"/>
    <property type="molecule type" value="Genomic_DNA"/>
</dbReference>
<comment type="caution">
    <text evidence="3">The sequence shown here is derived from an EMBL/GenBank/DDBJ whole genome shotgun (WGS) entry which is preliminary data.</text>
</comment>
<feature type="transmembrane region" description="Helical" evidence="2">
    <location>
        <begin position="78"/>
        <end position="97"/>
    </location>
</feature>
<proteinExistence type="predicted"/>
<feature type="region of interest" description="Disordered" evidence="1">
    <location>
        <begin position="1"/>
        <end position="30"/>
    </location>
</feature>
<evidence type="ECO:0000256" key="1">
    <source>
        <dbReference type="SAM" id="MobiDB-lite"/>
    </source>
</evidence>
<keyword evidence="2" id="KW-1133">Transmembrane helix</keyword>
<feature type="compositionally biased region" description="Low complexity" evidence="1">
    <location>
        <begin position="216"/>
        <end position="234"/>
    </location>
</feature>
<gene>
    <name evidence="3" type="ORF">GCM10010406_28570</name>
</gene>
<evidence type="ECO:0008006" key="5">
    <source>
        <dbReference type="Google" id="ProtNLM"/>
    </source>
</evidence>